<sequence>MVDRLEKMRRRATGNGVTHCLLCHTEFGLLASKSYAAMCVDCRKYVCQRNCGVETLDCQRGEVVFLCKICSEAREVVSRWVVCFTSPHYFPALTRLFLLGPRV</sequence>
<dbReference type="Pfam" id="PF02318">
    <property type="entry name" value="FYVE_2"/>
    <property type="match status" value="1"/>
</dbReference>
<dbReference type="EMBL" id="KN752279">
    <property type="protein sequence ID" value="KIH49707.1"/>
    <property type="molecule type" value="Genomic_DNA"/>
</dbReference>
<dbReference type="InterPro" id="IPR041282">
    <property type="entry name" value="FYVE_2"/>
</dbReference>
<dbReference type="InterPro" id="IPR011011">
    <property type="entry name" value="Znf_FYVE_PHD"/>
</dbReference>
<reference evidence="6 7" key="1">
    <citation type="submission" date="2013-12" db="EMBL/GenBank/DDBJ databases">
        <title>Draft genome of the parsitic nematode Ancylostoma duodenale.</title>
        <authorList>
            <person name="Mitreva M."/>
        </authorList>
    </citation>
    <scope>NUCLEOTIDE SEQUENCE [LARGE SCALE GENOMIC DNA]</scope>
    <source>
        <strain evidence="6 7">Zhejiang</strain>
    </source>
</reference>
<proteinExistence type="predicted"/>
<protein>
    <submittedName>
        <fullName evidence="6">Rabphilin-3A effector domain protein</fullName>
    </submittedName>
</protein>
<dbReference type="InterPro" id="IPR013083">
    <property type="entry name" value="Znf_RING/FYVE/PHD"/>
</dbReference>
<organism evidence="6 7">
    <name type="scientific">Ancylostoma duodenale</name>
    <dbReference type="NCBI Taxonomy" id="51022"/>
    <lineage>
        <taxon>Eukaryota</taxon>
        <taxon>Metazoa</taxon>
        <taxon>Ecdysozoa</taxon>
        <taxon>Nematoda</taxon>
        <taxon>Chromadorea</taxon>
        <taxon>Rhabditida</taxon>
        <taxon>Rhabditina</taxon>
        <taxon>Rhabditomorpha</taxon>
        <taxon>Strongyloidea</taxon>
        <taxon>Ancylostomatidae</taxon>
        <taxon>Ancylostomatinae</taxon>
        <taxon>Ancylostoma</taxon>
    </lineage>
</organism>
<keyword evidence="3" id="KW-0862">Zinc</keyword>
<dbReference type="GO" id="GO:0017158">
    <property type="term" value="P:regulation of calcium ion-dependent exocytosis"/>
    <property type="evidence" value="ECO:0007669"/>
    <property type="project" value="TreeGrafter"/>
</dbReference>
<evidence type="ECO:0000256" key="3">
    <source>
        <dbReference type="ARBA" id="ARBA00022833"/>
    </source>
</evidence>
<evidence type="ECO:0000259" key="5">
    <source>
        <dbReference type="PROSITE" id="PS50178"/>
    </source>
</evidence>
<dbReference type="Proteomes" id="UP000054047">
    <property type="component" value="Unassembled WGS sequence"/>
</dbReference>
<keyword evidence="2 4" id="KW-0863">Zinc-finger</keyword>
<keyword evidence="1" id="KW-0479">Metal-binding</keyword>
<accession>A0A0C2CIU2</accession>
<dbReference type="OrthoDB" id="270970at2759"/>
<keyword evidence="7" id="KW-1185">Reference proteome</keyword>
<evidence type="ECO:0000256" key="4">
    <source>
        <dbReference type="PROSITE-ProRule" id="PRU00091"/>
    </source>
</evidence>
<dbReference type="InterPro" id="IPR017455">
    <property type="entry name" value="Znf_FYVE-rel"/>
</dbReference>
<dbReference type="PROSITE" id="PS50178">
    <property type="entry name" value="ZF_FYVE"/>
    <property type="match status" value="1"/>
</dbReference>
<evidence type="ECO:0000256" key="1">
    <source>
        <dbReference type="ARBA" id="ARBA00022723"/>
    </source>
</evidence>
<feature type="domain" description="FYVE-type" evidence="5">
    <location>
        <begin position="14"/>
        <end position="75"/>
    </location>
</feature>
<dbReference type="PANTHER" id="PTHR45729:SF6">
    <property type="entry name" value="RABPHILIN, ISOFORM A"/>
    <property type="match status" value="1"/>
</dbReference>
<evidence type="ECO:0000313" key="7">
    <source>
        <dbReference type="Proteomes" id="UP000054047"/>
    </source>
</evidence>
<evidence type="ECO:0000313" key="6">
    <source>
        <dbReference type="EMBL" id="KIH49707.1"/>
    </source>
</evidence>
<dbReference type="Gene3D" id="3.30.40.10">
    <property type="entry name" value="Zinc/RING finger domain, C3HC4 (zinc finger)"/>
    <property type="match status" value="1"/>
</dbReference>
<dbReference type="GO" id="GO:0061669">
    <property type="term" value="P:spontaneous neurotransmitter secretion"/>
    <property type="evidence" value="ECO:0007669"/>
    <property type="project" value="TreeGrafter"/>
</dbReference>
<dbReference type="SUPFAM" id="SSF57903">
    <property type="entry name" value="FYVE/PHD zinc finger"/>
    <property type="match status" value="1"/>
</dbReference>
<dbReference type="InterPro" id="IPR043566">
    <property type="entry name" value="Rabphilin/DOC2/Noc2"/>
</dbReference>
<dbReference type="AlphaFoldDB" id="A0A0C2CIU2"/>
<gene>
    <name evidence="6" type="ORF">ANCDUO_20217</name>
</gene>
<dbReference type="GO" id="GO:0008270">
    <property type="term" value="F:zinc ion binding"/>
    <property type="evidence" value="ECO:0007669"/>
    <property type="project" value="UniProtKB-KW"/>
</dbReference>
<dbReference type="GO" id="GO:0006887">
    <property type="term" value="P:exocytosis"/>
    <property type="evidence" value="ECO:0007669"/>
    <property type="project" value="TreeGrafter"/>
</dbReference>
<evidence type="ECO:0000256" key="2">
    <source>
        <dbReference type="ARBA" id="ARBA00022771"/>
    </source>
</evidence>
<name>A0A0C2CIU2_9BILA</name>
<dbReference type="GO" id="GO:0098793">
    <property type="term" value="C:presynapse"/>
    <property type="evidence" value="ECO:0007669"/>
    <property type="project" value="GOC"/>
</dbReference>
<dbReference type="PANTHER" id="PTHR45729">
    <property type="entry name" value="RABPHILIN, ISOFORM A"/>
    <property type="match status" value="1"/>
</dbReference>